<accession>Q7S760</accession>
<feature type="region of interest" description="Disordered" evidence="1">
    <location>
        <begin position="1"/>
        <end position="22"/>
    </location>
</feature>
<dbReference type="RefSeq" id="XP_960614.2">
    <property type="nucleotide sequence ID" value="XM_955521.3"/>
</dbReference>
<dbReference type="InterPro" id="IPR029062">
    <property type="entry name" value="Class_I_gatase-like"/>
</dbReference>
<reference evidence="3 4" key="1">
    <citation type="journal article" date="2003" name="Nature">
        <title>The genome sequence of the filamentous fungus Neurospora crassa.</title>
        <authorList>
            <person name="Galagan J.E."/>
            <person name="Calvo S.E."/>
            <person name="Borkovich K.A."/>
            <person name="Selker E.U."/>
            <person name="Read N.D."/>
            <person name="Jaffe D."/>
            <person name="FitzHugh W."/>
            <person name="Ma L.J."/>
            <person name="Smirnov S."/>
            <person name="Purcell S."/>
            <person name="Rehman B."/>
            <person name="Elkins T."/>
            <person name="Engels R."/>
            <person name="Wang S."/>
            <person name="Nielsen C.B."/>
            <person name="Butler J."/>
            <person name="Endrizzi M."/>
            <person name="Qui D."/>
            <person name="Ianakiev P."/>
            <person name="Bell-Pedersen D."/>
            <person name="Nelson M.A."/>
            <person name="Werner-Washburne M."/>
            <person name="Selitrennikoff C.P."/>
            <person name="Kinsey J.A."/>
            <person name="Braun E.L."/>
            <person name="Zelter A."/>
            <person name="Schulte U."/>
            <person name="Kothe G.O."/>
            <person name="Jedd G."/>
            <person name="Mewes W."/>
            <person name="Staben C."/>
            <person name="Marcotte E."/>
            <person name="Greenberg D."/>
            <person name="Roy A."/>
            <person name="Foley K."/>
            <person name="Naylor J."/>
            <person name="Stange-Thomann N."/>
            <person name="Barrett R."/>
            <person name="Gnerre S."/>
            <person name="Kamal M."/>
            <person name="Kamvysselis M."/>
            <person name="Mauceli E."/>
            <person name="Bielke C."/>
            <person name="Rudd S."/>
            <person name="Frishman D."/>
            <person name="Krystofova S."/>
            <person name="Rasmussen C."/>
            <person name="Metzenberg R.L."/>
            <person name="Perkins D.D."/>
            <person name="Kroken S."/>
            <person name="Cogoni C."/>
            <person name="Macino G."/>
            <person name="Catcheside D."/>
            <person name="Li W."/>
            <person name="Pratt R.J."/>
            <person name="Osmani S.A."/>
            <person name="DeSouza C.P."/>
            <person name="Glass L."/>
            <person name="Orbach M.J."/>
            <person name="Berglund J.A."/>
            <person name="Voelker R."/>
            <person name="Yarden O."/>
            <person name="Plamann M."/>
            <person name="Seiler S."/>
            <person name="Dunlap J."/>
            <person name="Radford A."/>
            <person name="Aramayo R."/>
            <person name="Natvig D.O."/>
            <person name="Alex L.A."/>
            <person name="Mannhaupt G."/>
            <person name="Ebbole D.J."/>
            <person name="Freitag M."/>
            <person name="Paulsen I."/>
            <person name="Sachs M.S."/>
            <person name="Lander E.S."/>
            <person name="Nusbaum C."/>
            <person name="Birren B."/>
        </authorList>
    </citation>
    <scope>NUCLEOTIDE SEQUENCE [LARGE SCALE GENOMIC DNA]</scope>
    <source>
        <strain evidence="4">ATCC 24698 / 74-OR23-1A / CBS 708.71 / DSM 1257 / FGSC 987</strain>
    </source>
</reference>
<dbReference type="GO" id="GO:0016787">
    <property type="term" value="F:hydrolase activity"/>
    <property type="evidence" value="ECO:0007669"/>
    <property type="project" value="UniProtKB-KW"/>
</dbReference>
<gene>
    <name evidence="3" type="ORF">NCU09682</name>
</gene>
<dbReference type="SMR" id="Q7S760"/>
<dbReference type="GeneID" id="3876761"/>
<evidence type="ECO:0000313" key="3">
    <source>
        <dbReference type="EMBL" id="EAA31378.2"/>
    </source>
</evidence>
<dbReference type="KEGG" id="ncr:NCU09682"/>
<dbReference type="EMBL" id="CM002240">
    <property type="protein sequence ID" value="EAA31378.2"/>
    <property type="molecule type" value="Genomic_DNA"/>
</dbReference>
<name>Q7S760_NEUCR</name>
<dbReference type="PaxDb" id="5141-EFNCRP00000009403"/>
<protein>
    <submittedName>
        <fullName evidence="3">Secreted glycosyl hydrolase</fullName>
    </submittedName>
</protein>
<evidence type="ECO:0000313" key="4">
    <source>
        <dbReference type="Proteomes" id="UP000001805"/>
    </source>
</evidence>
<keyword evidence="4" id="KW-1185">Reference proteome</keyword>
<dbReference type="PANTHER" id="PTHR40469">
    <property type="entry name" value="SECRETED GLYCOSYL HYDROLASE"/>
    <property type="match status" value="1"/>
</dbReference>
<dbReference type="InterPro" id="IPR029010">
    <property type="entry name" value="ThuA-like"/>
</dbReference>
<feature type="domain" description="ThuA-like" evidence="2">
    <location>
        <begin position="29"/>
        <end position="271"/>
    </location>
</feature>
<dbReference type="SUPFAM" id="SSF52317">
    <property type="entry name" value="Class I glutamine amidotransferase-like"/>
    <property type="match status" value="1"/>
</dbReference>
<evidence type="ECO:0000259" key="2">
    <source>
        <dbReference type="Pfam" id="PF06283"/>
    </source>
</evidence>
<dbReference type="Pfam" id="PF06283">
    <property type="entry name" value="ThuA"/>
    <property type="match status" value="1"/>
</dbReference>
<sequence length="276" mass="30975">MVSNSADSVSPSTKTNRQMSTMPSAEPIRVLVFSRTVAYRHDSIPASIKALEDLAATSVTTSQPFVTTATEDPTIFTPSGLSQFRVIILLQCSGEFLDSSQLEALKGFVHSGGGVIGLHCASFAMESSEWYGRLIGGVFKDHPEPQMAKIRPVVNNMDHPLLTELVKRPQHESEGKKTMFGVTTDKEWVWDWFDEYYNFKTNPWDNPHLQILLEVNEETYTGGTHGERHPLAWAQEFEGGRSFYNSLGHFSDAYLEDPGFMAFIYKAILWTARLDN</sequence>
<dbReference type="VEuPathDB" id="FungiDB:NCU09682"/>
<dbReference type="Proteomes" id="UP000001805">
    <property type="component" value="Chromosome 2, Linkage Group V"/>
</dbReference>
<dbReference type="PANTHER" id="PTHR40469:SF2">
    <property type="entry name" value="GALACTOSE-BINDING DOMAIN-LIKE SUPERFAMILY PROTEIN"/>
    <property type="match status" value="1"/>
</dbReference>
<dbReference type="HOGENOM" id="CLU_057383_1_2_1"/>
<dbReference type="Gene3D" id="3.40.50.880">
    <property type="match status" value="1"/>
</dbReference>
<organism evidence="3 4">
    <name type="scientific">Neurospora crassa (strain ATCC 24698 / 74-OR23-1A / CBS 708.71 / DSM 1257 / FGSC 987)</name>
    <dbReference type="NCBI Taxonomy" id="367110"/>
    <lineage>
        <taxon>Eukaryota</taxon>
        <taxon>Fungi</taxon>
        <taxon>Dikarya</taxon>
        <taxon>Ascomycota</taxon>
        <taxon>Pezizomycotina</taxon>
        <taxon>Sordariomycetes</taxon>
        <taxon>Sordariomycetidae</taxon>
        <taxon>Sordariales</taxon>
        <taxon>Sordariaceae</taxon>
        <taxon>Neurospora</taxon>
    </lineage>
</organism>
<keyword evidence="3" id="KW-0378">Hydrolase</keyword>
<evidence type="ECO:0000256" key="1">
    <source>
        <dbReference type="SAM" id="MobiDB-lite"/>
    </source>
</evidence>
<dbReference type="OrthoDB" id="3482285at2759"/>
<proteinExistence type="predicted"/>
<dbReference type="AlphaFoldDB" id="Q7S760"/>
<dbReference type="InParanoid" id="Q7S760"/>